<organism evidence="1 2">
    <name type="scientific">Boeremia exigua</name>
    <dbReference type="NCBI Taxonomy" id="749465"/>
    <lineage>
        <taxon>Eukaryota</taxon>
        <taxon>Fungi</taxon>
        <taxon>Dikarya</taxon>
        <taxon>Ascomycota</taxon>
        <taxon>Pezizomycotina</taxon>
        <taxon>Dothideomycetes</taxon>
        <taxon>Pleosporomycetidae</taxon>
        <taxon>Pleosporales</taxon>
        <taxon>Pleosporineae</taxon>
        <taxon>Didymellaceae</taxon>
        <taxon>Boeremia</taxon>
    </lineage>
</organism>
<dbReference type="Proteomes" id="UP001153331">
    <property type="component" value="Unassembled WGS sequence"/>
</dbReference>
<name>A0ACC2HT15_9PLEO</name>
<dbReference type="EMBL" id="JAPHNI010001310">
    <property type="protein sequence ID" value="KAJ8105968.1"/>
    <property type="molecule type" value="Genomic_DNA"/>
</dbReference>
<evidence type="ECO:0000313" key="1">
    <source>
        <dbReference type="EMBL" id="KAJ8105968.1"/>
    </source>
</evidence>
<proteinExistence type="predicted"/>
<evidence type="ECO:0000313" key="2">
    <source>
        <dbReference type="Proteomes" id="UP001153331"/>
    </source>
</evidence>
<gene>
    <name evidence="1" type="ORF">OPT61_g9852</name>
</gene>
<reference evidence="1" key="1">
    <citation type="submission" date="2022-11" db="EMBL/GenBank/DDBJ databases">
        <title>Genome Sequence of Boeremia exigua.</title>
        <authorList>
            <person name="Buettner E."/>
        </authorList>
    </citation>
    <scope>NUCLEOTIDE SEQUENCE</scope>
    <source>
        <strain evidence="1">CU02</strain>
    </source>
</reference>
<accession>A0ACC2HT15</accession>
<keyword evidence="2" id="KW-1185">Reference proteome</keyword>
<comment type="caution">
    <text evidence="1">The sequence shown here is derived from an EMBL/GenBank/DDBJ whole genome shotgun (WGS) entry which is preliminary data.</text>
</comment>
<sequence length="546" mass="60476">MEQKKPGVAVEGIFQNPKGETARPRTSSRHSQWPIFLAIVCILASSAGAALVTYLSDGKPTTAWRVRPSVLLAIMAPIITISFAFLLSTAFSISWWRAAEAGTTIEHLNRIWDRAFWLRKSTWKTAVFSTNGFKRLALASLLVPIGNFLYNPLFQLSTTASRTGAEADTIPLTLDILPEIPNGLASLTFSGAGARLDFTAAAVQWYRNDVIHTKDQVGYTCDGICQGKVLAPGIVATCTNQTSSMDLSKASTDERWFFRVNQTYERTADNFMVHVLRSTYTPEVDSKCMSTVITETCVIEIGQVEYNVEVKGTQVKVLPRASSEWVSNNISRTAPHDTKSTERPGPLWALGYMSTYFGSWSGWEANATMMSTFGILTEQLYIYTPQGNESACTADYRWSNPTEYILNGMGETLFRLAMNGNSVTNGTVLASPGGIFPQPQTFDAYHTHEVIFYKSDFKWLGVALGAVLLSLLALSTILLGSRNISRTVTLSPVETFQVFPPEVQRTLHSRSNTGLGHRTEDILKHVGETRVQYRPSYSPIDTREYQ</sequence>
<protein>
    <submittedName>
        <fullName evidence="1">Uncharacterized protein</fullName>
    </submittedName>
</protein>